<organism evidence="3 4">
    <name type="scientific">Hyphococcus lacteus</name>
    <dbReference type="NCBI Taxonomy" id="3143536"/>
    <lineage>
        <taxon>Bacteria</taxon>
        <taxon>Pseudomonadati</taxon>
        <taxon>Pseudomonadota</taxon>
        <taxon>Alphaproteobacteria</taxon>
        <taxon>Parvularculales</taxon>
        <taxon>Parvularculaceae</taxon>
        <taxon>Hyphococcus</taxon>
    </lineage>
</organism>
<accession>A0ABV3Z231</accession>
<dbReference type="GO" id="GO:0016757">
    <property type="term" value="F:glycosyltransferase activity"/>
    <property type="evidence" value="ECO:0007669"/>
    <property type="project" value="UniProtKB-KW"/>
</dbReference>
<sequence>MTEKTTLPISAYIRTLNEARMIGDVVQSALLIADEVVVIDSGSTDDTIALARDAGARVIEHGWLGNGHQKRLAEEACQHDWLLDLDADEIVTPALAAEIRSLFANGEPSEKIFKTMLALVPPVGAPWTTFGLQSRHKLYDRRSVRMPAHKAWDQFEIPAGVAVGCLDAPIYHHAFTGAEQFMAKLNRNSSVRAAALAIKPKPYLALRIIFGLPFYFVKKYLLQQYFRGGIYGFAIAFMSAQGRWMRDVKMWERAKAEARSNLKND</sequence>
<protein>
    <submittedName>
        <fullName evidence="3">Glycosyltransferase family 2 protein</fullName>
        <ecNumber evidence="3">2.4.-.-</ecNumber>
    </submittedName>
</protein>
<name>A0ABV3Z231_9PROT</name>
<dbReference type="Proteomes" id="UP001560685">
    <property type="component" value="Unassembled WGS sequence"/>
</dbReference>
<dbReference type="PANTHER" id="PTHR43630">
    <property type="entry name" value="POLY-BETA-1,6-N-ACETYL-D-GLUCOSAMINE SYNTHASE"/>
    <property type="match status" value="1"/>
</dbReference>
<feature type="domain" description="Glycosyltransferase 2-like" evidence="2">
    <location>
        <begin position="11"/>
        <end position="95"/>
    </location>
</feature>
<keyword evidence="3" id="KW-0808">Transferase</keyword>
<comment type="caution">
    <text evidence="3">The sequence shown here is derived from an EMBL/GenBank/DDBJ whole genome shotgun (WGS) entry which is preliminary data.</text>
</comment>
<dbReference type="Gene3D" id="3.90.550.10">
    <property type="entry name" value="Spore Coat Polysaccharide Biosynthesis Protein SpsA, Chain A"/>
    <property type="match status" value="1"/>
</dbReference>
<evidence type="ECO:0000256" key="1">
    <source>
        <dbReference type="ARBA" id="ARBA00038494"/>
    </source>
</evidence>
<dbReference type="Pfam" id="PF00535">
    <property type="entry name" value="Glycos_transf_2"/>
    <property type="match status" value="1"/>
</dbReference>
<dbReference type="InterPro" id="IPR001173">
    <property type="entry name" value="Glyco_trans_2-like"/>
</dbReference>
<dbReference type="EMBL" id="JBEHZE010000001">
    <property type="protein sequence ID" value="MEX6632613.1"/>
    <property type="molecule type" value="Genomic_DNA"/>
</dbReference>
<dbReference type="RefSeq" id="WP_369312535.1">
    <property type="nucleotide sequence ID" value="NZ_JBEHZE010000001.1"/>
</dbReference>
<dbReference type="SUPFAM" id="SSF53448">
    <property type="entry name" value="Nucleotide-diphospho-sugar transferases"/>
    <property type="match status" value="1"/>
</dbReference>
<keyword evidence="4" id="KW-1185">Reference proteome</keyword>
<dbReference type="CDD" id="cd02511">
    <property type="entry name" value="Beta4Glucosyltransferase"/>
    <property type="match status" value="1"/>
</dbReference>
<dbReference type="InterPro" id="IPR029044">
    <property type="entry name" value="Nucleotide-diphossugar_trans"/>
</dbReference>
<evidence type="ECO:0000313" key="3">
    <source>
        <dbReference type="EMBL" id="MEX6632613.1"/>
    </source>
</evidence>
<keyword evidence="3" id="KW-0328">Glycosyltransferase</keyword>
<reference evidence="3 4" key="1">
    <citation type="submission" date="2024-05" db="EMBL/GenBank/DDBJ databases">
        <title>Three bacterial strains, DH-69, EH-24, and ECK-19 isolated from coastal sediments.</title>
        <authorList>
            <person name="Ye Y.-Q."/>
            <person name="Du Z.-J."/>
        </authorList>
    </citation>
    <scope>NUCLEOTIDE SEQUENCE [LARGE SCALE GENOMIC DNA]</scope>
    <source>
        <strain evidence="3 4">ECK-19</strain>
    </source>
</reference>
<proteinExistence type="inferred from homology"/>
<evidence type="ECO:0000259" key="2">
    <source>
        <dbReference type="Pfam" id="PF00535"/>
    </source>
</evidence>
<gene>
    <name evidence="3" type="ORF">ABFZ84_03545</name>
</gene>
<evidence type="ECO:0000313" key="4">
    <source>
        <dbReference type="Proteomes" id="UP001560685"/>
    </source>
</evidence>
<dbReference type="PANTHER" id="PTHR43630:SF2">
    <property type="entry name" value="GLYCOSYLTRANSFERASE"/>
    <property type="match status" value="1"/>
</dbReference>
<comment type="similarity">
    <text evidence="1">Belongs to the glycosyltransferase 2 family. WaaE/KdtX subfamily.</text>
</comment>
<dbReference type="EC" id="2.4.-.-" evidence="3"/>